<sequence>MVETVLRQSPLSTCHPEVGALAEIGEAGAALRERPYRTKVNLRGDAADKAFLKAVAGATGIELPLEPNRTAVIERQFGPVATLWLGPNEWLFTGAPDQAAALVEALDGALIGRHAAVNDLSGSRTTIELSGPRHLDLLAKGCALDLDLAAFPVGACAQTHIARALVILHRTAEDRVEIHVARSFAEYLWLWLLDAGAEYGVVTLAGAP</sequence>
<dbReference type="Proteomes" id="UP000193200">
    <property type="component" value="Unassembled WGS sequence"/>
</dbReference>
<gene>
    <name evidence="1" type="ORF">OCH7691_01812</name>
</gene>
<keyword evidence="2" id="KW-1185">Reference proteome</keyword>
<dbReference type="RefSeq" id="WP_085883041.1">
    <property type="nucleotide sequence ID" value="NZ_FWFR01000001.1"/>
</dbReference>
<dbReference type="SUPFAM" id="SSF103025">
    <property type="entry name" value="Folate-binding domain"/>
    <property type="match status" value="1"/>
</dbReference>
<reference evidence="1 2" key="1">
    <citation type="submission" date="2017-03" db="EMBL/GenBank/DDBJ databases">
        <authorList>
            <person name="Afonso C.L."/>
            <person name="Miller P.J."/>
            <person name="Scott M.A."/>
            <person name="Spackman E."/>
            <person name="Goraichik I."/>
            <person name="Dimitrov K.M."/>
            <person name="Suarez D.L."/>
            <person name="Swayne D.E."/>
        </authorList>
    </citation>
    <scope>NUCLEOTIDE SEQUENCE [LARGE SCALE GENOMIC DNA]</scope>
    <source>
        <strain evidence="1 2">CECT 7691</strain>
    </source>
</reference>
<dbReference type="InterPro" id="IPR027266">
    <property type="entry name" value="TrmE/GcvT-like"/>
</dbReference>
<proteinExistence type="predicted"/>
<organism evidence="1 2">
    <name type="scientific">Oceanibacterium hippocampi</name>
    <dbReference type="NCBI Taxonomy" id="745714"/>
    <lineage>
        <taxon>Bacteria</taxon>
        <taxon>Pseudomonadati</taxon>
        <taxon>Pseudomonadota</taxon>
        <taxon>Alphaproteobacteria</taxon>
        <taxon>Sneathiellales</taxon>
        <taxon>Sneathiellaceae</taxon>
        <taxon>Oceanibacterium</taxon>
    </lineage>
</organism>
<dbReference type="AlphaFoldDB" id="A0A1Y5SRB5"/>
<dbReference type="EMBL" id="FWFR01000001">
    <property type="protein sequence ID" value="SLN43500.1"/>
    <property type="molecule type" value="Genomic_DNA"/>
</dbReference>
<dbReference type="Gene3D" id="3.30.70.1520">
    <property type="entry name" value="Heterotetrameric sarcosine oxidase"/>
    <property type="match status" value="1"/>
</dbReference>
<evidence type="ECO:0000313" key="1">
    <source>
        <dbReference type="EMBL" id="SLN43500.1"/>
    </source>
</evidence>
<evidence type="ECO:0000313" key="2">
    <source>
        <dbReference type="Proteomes" id="UP000193200"/>
    </source>
</evidence>
<dbReference type="InParanoid" id="A0A1Y5SRB5"/>
<dbReference type="Pfam" id="PF04268">
    <property type="entry name" value="SoxG"/>
    <property type="match status" value="1"/>
</dbReference>
<dbReference type="InterPro" id="IPR007375">
    <property type="entry name" value="SoxG"/>
</dbReference>
<dbReference type="Gene3D" id="3.30.1360.120">
    <property type="entry name" value="Probable tRNA modification gtpase trme, domain 1"/>
    <property type="match status" value="1"/>
</dbReference>
<accession>A0A1Y5SRB5</accession>
<name>A0A1Y5SRB5_9PROT</name>
<dbReference type="OrthoDB" id="9814782at2"/>
<protein>
    <submittedName>
        <fullName evidence="1">Sarcosine oxidase, gamma subunit family</fullName>
    </submittedName>
</protein>